<feature type="domain" description="Dermonecrotic toxin N-terminal" evidence="1">
    <location>
        <begin position="159"/>
        <end position="386"/>
    </location>
</feature>
<dbReference type="OrthoDB" id="7032306at2"/>
<proteinExistence type="predicted"/>
<evidence type="ECO:0000313" key="2">
    <source>
        <dbReference type="EMBL" id="RMT84329.1"/>
    </source>
</evidence>
<dbReference type="InterPro" id="IPR024079">
    <property type="entry name" value="MetalloPept_cat_dom_sf"/>
</dbReference>
<dbReference type="InterPro" id="IPR046673">
    <property type="entry name" value="ToxA_N"/>
</dbReference>
<dbReference type="RefSeq" id="WP_122206703.1">
    <property type="nucleotide sequence ID" value="NZ_RBTP01000012.1"/>
</dbReference>
<evidence type="ECO:0000313" key="3">
    <source>
        <dbReference type="Proteomes" id="UP000273854"/>
    </source>
</evidence>
<dbReference type="GO" id="GO:0008237">
    <property type="term" value="F:metallopeptidase activity"/>
    <property type="evidence" value="ECO:0007669"/>
    <property type="project" value="InterPro"/>
</dbReference>
<feature type="domain" description="Dermonecrotic toxin N-terminal" evidence="1">
    <location>
        <begin position="907"/>
        <end position="1159"/>
    </location>
</feature>
<sequence length="1744" mass="194580">MSAPLAYFSSESLRARFVRDIAEALDASRISSHEGMRLYQLAEEPPRPTNDSPRLRVDRLTMEDGPAVCAELAAALLFSDSDDRDAPVFLSTLLFGVERFAHRSALLFALQSRFNEVNATSVIEAERIESPVFDAQTRMIMRQQASHLQRLWTQLHELPDLRQALGRALQIELNTSYSTSGINVFDCAVQIMDTRPGTLPAMTPVVGTQSLVDVAMDMFVHEPLPPGLTREFLDARGQTLSEAQASLLLQSVSAAISSIGSLYEQSLSTYWKGLRQGGRTLRDECADMLAESFRQHVLSVQASGVTSDDDYRRLRSLLPSCRAAFGSQSVRVRRLSAAVAGQDPVKLVGLFLIDFPTDTASAGYVYSSVSGFRRFEEMAQVSAHFASKQGRAELLFYSSLNDHASIREQGPVELREDQASADFFHEFIDSVIALQARNLRHVLAMAPVEHERASVRVDDALDIRALVDGRLLNLHDVGRWRPEAIVFDQVWGMAEHVPVRLPDSRSLPSDTWTGKLKRIESLLDRLDVLHAGVDGCLRYALNSYLALISGPRLDARALWVASDNEGEPAVRLLSLALDRASGHVTSALSTGSVLEGGQTAVSDPPVQRLPVTLLEQMLSCVLADFPQRFERQIVDFYTRPARHLDRHLRPGALACLVREYALRLEVFIEKRVGKVPDSVLQSVHQVLDRPLPAMRKALGEGQIDAFTLSVKYGTPASVVSLPNTFVMVGAHNAPPYIFWSLNRGLASFASLEALKEHVKAGLKGSGEAYGLPRLLAEPDRRALLEHRRQSAVFDPELILQRIDGHFVEALQRGEIERQRQTVADSYRRGVEWQLPSTLFKNMLGVMERDDRNRKALSNLSVAIQFIVSQAIVPVWMTTASLADQILLVNALQRFYVACVQQKDFLFGIPSLYEYSLDNLTRRLEADFPEQSIDPEKVVVTLTHYVPAPTAPGQVPQSIPAATGKRSENLVEYAVDRLSPGLEGTISVSTVHGQPLPAALNAGSIRNLAESLDVAAGYRRLLGSELVETAVTYPERRKLFFEQMPALDVMRALGLKLKGQLSETACLFIDAVLNMPDAIARLPVQGKKIVLSALQLLPASEGWDPTVVLNTYLIGPAQSQEGPWVLYALMHDEFVFKEYLDQTALLHDIRTSPSLQAMMLERIEPGLRKIYDRGGFMEPHVPFSVESSFDLPWERPQPVTLEIEPYEGNALHFLFQGAMQALTLQVRLQSVTNAEHRRDVAQYLLTLGAEQVMALVPGRLGVLVGFWQSQTLLNSSVVSASKQRWGRALSELMAALSVMISSRQYPQASPSAGNEESVLPWEEGITMEPAAADIDTEASDFSEFSWSNSSLTQQIRNRLRAFEVHDIALNTLHRDEMLNTYNDLMTGKRYAAIDGKAYELLSDENGWFIVCDDMSGPPVRLDVDQRWKLDIQGGLKGGGGVVTRLERRVVDSEVDDLVVVTARGMGDIRHDFPEMAQAIEEAHVQARFYLENCLANLSRQTPYDAVDVRAVKILGDFFGEKTPDARIHEVTRHAVTGIYEALMEPSLSTIDSSRYVVCVNKLGNEASSAFVFNEDPLKRVFLTEQFFRVPSYRLKLHAQRTSNFRFGAHYRASILIHELSHLALQTDDIAYVDAHAPFIDLLEDAPAYRLRLRNEQLYQQQKTLSYQTDRSELFKQLEDGTLRDLRRIDGNAKSTILRMTGKKTLDQARDVFYADSITRTNLMLKNADSVALLVTLLGRERFVNR</sequence>
<name>A0A3M5PIE9_PSEVI</name>
<comment type="caution">
    <text evidence="2">The sequence shown here is derived from an EMBL/GenBank/DDBJ whole genome shotgun (WGS) entry which is preliminary data.</text>
</comment>
<dbReference type="Pfam" id="PF20178">
    <property type="entry name" value="ToxA_N"/>
    <property type="match status" value="2"/>
</dbReference>
<reference evidence="2 3" key="1">
    <citation type="submission" date="2018-08" db="EMBL/GenBank/DDBJ databases">
        <title>Recombination of ecologically and evolutionarily significant loci maintains genetic cohesion in the Pseudomonas syringae species complex.</title>
        <authorList>
            <person name="Dillon M."/>
            <person name="Thakur S."/>
            <person name="Almeida R.N.D."/>
            <person name="Weir B.S."/>
            <person name="Guttman D.S."/>
        </authorList>
    </citation>
    <scope>NUCLEOTIDE SEQUENCE [LARGE SCALE GENOMIC DNA]</scope>
    <source>
        <strain evidence="2 3">ICMP 19473</strain>
    </source>
</reference>
<dbReference type="Gene3D" id="3.40.390.10">
    <property type="entry name" value="Collagenase (Catalytic Domain)"/>
    <property type="match status" value="1"/>
</dbReference>
<accession>A0A3M5PIE9</accession>
<gene>
    <name evidence="2" type="ORF">ALP40_02173</name>
</gene>
<dbReference type="EMBL" id="RBTP01000012">
    <property type="protein sequence ID" value="RMT84329.1"/>
    <property type="molecule type" value="Genomic_DNA"/>
</dbReference>
<organism evidence="2 3">
    <name type="scientific">Pseudomonas viridiflava</name>
    <name type="common">Phytomonas viridiflava</name>
    <dbReference type="NCBI Taxonomy" id="33069"/>
    <lineage>
        <taxon>Bacteria</taxon>
        <taxon>Pseudomonadati</taxon>
        <taxon>Pseudomonadota</taxon>
        <taxon>Gammaproteobacteria</taxon>
        <taxon>Pseudomonadales</taxon>
        <taxon>Pseudomonadaceae</taxon>
        <taxon>Pseudomonas</taxon>
    </lineage>
</organism>
<evidence type="ECO:0000259" key="1">
    <source>
        <dbReference type="Pfam" id="PF20178"/>
    </source>
</evidence>
<protein>
    <recommendedName>
        <fullName evidence="1">Dermonecrotic toxin N-terminal domain-containing protein</fullName>
    </recommendedName>
</protein>
<dbReference type="Proteomes" id="UP000273854">
    <property type="component" value="Unassembled WGS sequence"/>
</dbReference>